<reference evidence="1" key="1">
    <citation type="journal article" date="2019" name="bioRxiv">
        <title>The Genome of the Zebra Mussel, Dreissena polymorpha: A Resource for Invasive Species Research.</title>
        <authorList>
            <person name="McCartney M.A."/>
            <person name="Auch B."/>
            <person name="Kono T."/>
            <person name="Mallez S."/>
            <person name="Zhang Y."/>
            <person name="Obille A."/>
            <person name="Becker A."/>
            <person name="Abrahante J.E."/>
            <person name="Garbe J."/>
            <person name="Badalamenti J.P."/>
            <person name="Herman A."/>
            <person name="Mangelson H."/>
            <person name="Liachko I."/>
            <person name="Sullivan S."/>
            <person name="Sone E.D."/>
            <person name="Koren S."/>
            <person name="Silverstein K.A.T."/>
            <person name="Beckman K.B."/>
            <person name="Gohl D.M."/>
        </authorList>
    </citation>
    <scope>NUCLEOTIDE SEQUENCE</scope>
    <source>
        <strain evidence="1">Duluth1</strain>
        <tissue evidence="1">Whole animal</tissue>
    </source>
</reference>
<reference evidence="1" key="2">
    <citation type="submission" date="2020-11" db="EMBL/GenBank/DDBJ databases">
        <authorList>
            <person name="McCartney M.A."/>
            <person name="Auch B."/>
            <person name="Kono T."/>
            <person name="Mallez S."/>
            <person name="Becker A."/>
            <person name="Gohl D.M."/>
            <person name="Silverstein K.A.T."/>
            <person name="Koren S."/>
            <person name="Bechman K.B."/>
            <person name="Herman A."/>
            <person name="Abrahante J.E."/>
            <person name="Garbe J."/>
        </authorList>
    </citation>
    <scope>NUCLEOTIDE SEQUENCE</scope>
    <source>
        <strain evidence="1">Duluth1</strain>
        <tissue evidence="1">Whole animal</tissue>
    </source>
</reference>
<dbReference type="EMBL" id="JAIWYP010000003">
    <property type="protein sequence ID" value="KAH3847907.1"/>
    <property type="molecule type" value="Genomic_DNA"/>
</dbReference>
<sequence length="71" mass="7720">MGLVVIVKSSQLIQLEPDLQDEVRERDVVVGYSSSLGSLFSTVNPHALTHFWIVEACSSRSSSSGDLLPCQ</sequence>
<proteinExistence type="predicted"/>
<keyword evidence="2" id="KW-1185">Reference proteome</keyword>
<evidence type="ECO:0000313" key="2">
    <source>
        <dbReference type="Proteomes" id="UP000828390"/>
    </source>
</evidence>
<protein>
    <submittedName>
        <fullName evidence="1">Uncharacterized protein</fullName>
    </submittedName>
</protein>
<comment type="caution">
    <text evidence="1">The sequence shown here is derived from an EMBL/GenBank/DDBJ whole genome shotgun (WGS) entry which is preliminary data.</text>
</comment>
<name>A0A9D4QYW2_DREPO</name>
<organism evidence="1 2">
    <name type="scientific">Dreissena polymorpha</name>
    <name type="common">Zebra mussel</name>
    <name type="synonym">Mytilus polymorpha</name>
    <dbReference type="NCBI Taxonomy" id="45954"/>
    <lineage>
        <taxon>Eukaryota</taxon>
        <taxon>Metazoa</taxon>
        <taxon>Spiralia</taxon>
        <taxon>Lophotrochozoa</taxon>
        <taxon>Mollusca</taxon>
        <taxon>Bivalvia</taxon>
        <taxon>Autobranchia</taxon>
        <taxon>Heteroconchia</taxon>
        <taxon>Euheterodonta</taxon>
        <taxon>Imparidentia</taxon>
        <taxon>Neoheterodontei</taxon>
        <taxon>Myida</taxon>
        <taxon>Dreissenoidea</taxon>
        <taxon>Dreissenidae</taxon>
        <taxon>Dreissena</taxon>
    </lineage>
</organism>
<accession>A0A9D4QYW2</accession>
<evidence type="ECO:0000313" key="1">
    <source>
        <dbReference type="EMBL" id="KAH3847907.1"/>
    </source>
</evidence>
<dbReference type="AlphaFoldDB" id="A0A9D4QYW2"/>
<gene>
    <name evidence="1" type="ORF">DPMN_090242</name>
</gene>
<dbReference type="Proteomes" id="UP000828390">
    <property type="component" value="Unassembled WGS sequence"/>
</dbReference>